<comment type="caution">
    <text evidence="3">The sequence shown here is derived from an EMBL/GenBank/DDBJ whole genome shotgun (WGS) entry which is preliminary data.</text>
</comment>
<comment type="function">
    <text evidence="1">Involved in the modulation of the specificity of the ClpAP-mediated ATP-dependent protein degradation.</text>
</comment>
<dbReference type="GO" id="GO:0006508">
    <property type="term" value="P:proteolysis"/>
    <property type="evidence" value="ECO:0007669"/>
    <property type="project" value="UniProtKB-UniRule"/>
</dbReference>
<protein>
    <recommendedName>
        <fullName evidence="1">ATP-dependent Clp protease adapter protein ClpS</fullName>
    </recommendedName>
</protein>
<keyword evidence="3" id="KW-0378">Hydrolase</keyword>
<dbReference type="RefSeq" id="WP_002597552.1">
    <property type="nucleotide sequence ID" value="NZ_LTAY01000036.1"/>
</dbReference>
<comment type="subunit">
    <text evidence="1">Binds to the N-terminal domain of the chaperone ClpA.</text>
</comment>
<sequence>MEGKIQEIEKIKLKKPKKYNAIMFNDDFTTMEFVVFVLVDIFKKSELEANKIMLDVHNKGRGIAGTYSYDIAMTKVNMALELAKKEDFPFKMTVEEVRI</sequence>
<dbReference type="SUPFAM" id="SSF54736">
    <property type="entry name" value="ClpS-like"/>
    <property type="match status" value="1"/>
</dbReference>
<name>A0A1V4SXK3_9CLOT</name>
<evidence type="ECO:0000313" key="3">
    <source>
        <dbReference type="EMBL" id="OPX48128.1"/>
    </source>
</evidence>
<dbReference type="AlphaFoldDB" id="A0A1V4SXK3"/>
<comment type="similarity">
    <text evidence="1">Belongs to the ClpS family.</text>
</comment>
<dbReference type="InterPro" id="IPR014719">
    <property type="entry name" value="Ribosomal_bL12_C/ClpS-like"/>
</dbReference>
<dbReference type="InterPro" id="IPR003769">
    <property type="entry name" value="ClpS_core"/>
</dbReference>
<dbReference type="EMBL" id="LTAY01000036">
    <property type="protein sequence ID" value="OPX48128.1"/>
    <property type="molecule type" value="Genomic_DNA"/>
</dbReference>
<proteinExistence type="inferred from homology"/>
<organism evidence="3 4">
    <name type="scientific">Clostridium thermobutyricum DSM 4928</name>
    <dbReference type="NCBI Taxonomy" id="1121339"/>
    <lineage>
        <taxon>Bacteria</taxon>
        <taxon>Bacillati</taxon>
        <taxon>Bacillota</taxon>
        <taxon>Clostridia</taxon>
        <taxon>Eubacteriales</taxon>
        <taxon>Clostridiaceae</taxon>
        <taxon>Clostridium</taxon>
    </lineage>
</organism>
<evidence type="ECO:0000313" key="4">
    <source>
        <dbReference type="Proteomes" id="UP000191448"/>
    </source>
</evidence>
<dbReference type="Proteomes" id="UP000191448">
    <property type="component" value="Unassembled WGS sequence"/>
</dbReference>
<dbReference type="HAMAP" id="MF_00302">
    <property type="entry name" value="ClpS"/>
    <property type="match status" value="1"/>
</dbReference>
<dbReference type="Pfam" id="PF02617">
    <property type="entry name" value="ClpS"/>
    <property type="match status" value="1"/>
</dbReference>
<gene>
    <name evidence="1 3" type="primary">clpS</name>
    <name evidence="3" type="ORF">CLTHE_13670</name>
</gene>
<dbReference type="OrthoDB" id="9796121at2"/>
<dbReference type="InterPro" id="IPR022935">
    <property type="entry name" value="ClpS"/>
</dbReference>
<dbReference type="FunFam" id="3.30.1390.10:FF:000002">
    <property type="entry name" value="ATP-dependent Clp protease adapter protein ClpS"/>
    <property type="match status" value="1"/>
</dbReference>
<evidence type="ECO:0000259" key="2">
    <source>
        <dbReference type="Pfam" id="PF02617"/>
    </source>
</evidence>
<evidence type="ECO:0000256" key="1">
    <source>
        <dbReference type="HAMAP-Rule" id="MF_00302"/>
    </source>
</evidence>
<keyword evidence="3" id="KW-0645">Protease</keyword>
<dbReference type="GO" id="GO:0030163">
    <property type="term" value="P:protein catabolic process"/>
    <property type="evidence" value="ECO:0007669"/>
    <property type="project" value="InterPro"/>
</dbReference>
<accession>A0A1V4SXK3</accession>
<reference evidence="3 4" key="1">
    <citation type="submission" date="2016-02" db="EMBL/GenBank/DDBJ databases">
        <title>Genome sequence of Clostridium thermobutyricum DSM 4928.</title>
        <authorList>
            <person name="Poehlein A."/>
            <person name="Daniel R."/>
        </authorList>
    </citation>
    <scope>NUCLEOTIDE SEQUENCE [LARGE SCALE GENOMIC DNA]</scope>
    <source>
        <strain evidence="3 4">DSM 4928</strain>
    </source>
</reference>
<feature type="domain" description="Adaptor protein ClpS core" evidence="2">
    <location>
        <begin position="14"/>
        <end position="93"/>
    </location>
</feature>
<dbReference type="GO" id="GO:0008233">
    <property type="term" value="F:peptidase activity"/>
    <property type="evidence" value="ECO:0007669"/>
    <property type="project" value="UniProtKB-KW"/>
</dbReference>
<dbReference type="Gene3D" id="3.30.1390.10">
    <property type="match status" value="1"/>
</dbReference>